<feature type="non-terminal residue" evidence="7">
    <location>
        <position position="181"/>
    </location>
</feature>
<dbReference type="Gene3D" id="1.20.1070.10">
    <property type="entry name" value="Rhodopsin 7-helix transmembrane proteins"/>
    <property type="match status" value="1"/>
</dbReference>
<evidence type="ECO:0000313" key="7">
    <source>
        <dbReference type="EMBL" id="KAK7490492.1"/>
    </source>
</evidence>
<evidence type="ECO:0000313" key="8">
    <source>
        <dbReference type="Proteomes" id="UP001519460"/>
    </source>
</evidence>
<dbReference type="AlphaFoldDB" id="A0ABD0KTU5"/>
<comment type="caution">
    <text evidence="7">The sequence shown here is derived from an EMBL/GenBank/DDBJ whole genome shotgun (WGS) entry which is preliminary data.</text>
</comment>
<dbReference type="PROSITE" id="PS50262">
    <property type="entry name" value="G_PROTEIN_RECEP_F1_2"/>
    <property type="match status" value="1"/>
</dbReference>
<protein>
    <recommendedName>
        <fullName evidence="6">G-protein coupled receptors family 1 profile domain-containing protein</fullName>
    </recommendedName>
</protein>
<dbReference type="GO" id="GO:0016020">
    <property type="term" value="C:membrane"/>
    <property type="evidence" value="ECO:0007669"/>
    <property type="project" value="UniProtKB-SubCell"/>
</dbReference>
<feature type="transmembrane region" description="Helical" evidence="5">
    <location>
        <begin position="38"/>
        <end position="59"/>
    </location>
</feature>
<comment type="subcellular location">
    <subcellularLocation>
        <location evidence="1">Membrane</location>
    </subcellularLocation>
</comment>
<proteinExistence type="predicted"/>
<dbReference type="Proteomes" id="UP001519460">
    <property type="component" value="Unassembled WGS sequence"/>
</dbReference>
<evidence type="ECO:0000256" key="2">
    <source>
        <dbReference type="ARBA" id="ARBA00022692"/>
    </source>
</evidence>
<evidence type="ECO:0000256" key="5">
    <source>
        <dbReference type="SAM" id="Phobius"/>
    </source>
</evidence>
<dbReference type="EMBL" id="JACVVK020000126">
    <property type="protein sequence ID" value="KAK7490492.1"/>
    <property type="molecule type" value="Genomic_DNA"/>
</dbReference>
<feature type="non-terminal residue" evidence="7">
    <location>
        <position position="1"/>
    </location>
</feature>
<feature type="transmembrane region" description="Helical" evidence="5">
    <location>
        <begin position="134"/>
        <end position="161"/>
    </location>
</feature>
<dbReference type="InterPro" id="IPR017452">
    <property type="entry name" value="GPCR_Rhodpsn_7TM"/>
</dbReference>
<evidence type="ECO:0000256" key="3">
    <source>
        <dbReference type="ARBA" id="ARBA00022989"/>
    </source>
</evidence>
<keyword evidence="3 5" id="KW-1133">Transmembrane helix</keyword>
<accession>A0ABD0KTU5</accession>
<feature type="transmembrane region" description="Helical" evidence="5">
    <location>
        <begin position="85"/>
        <end position="113"/>
    </location>
</feature>
<keyword evidence="2 5" id="KW-0812">Transmembrane</keyword>
<reference evidence="7 8" key="1">
    <citation type="journal article" date="2023" name="Sci. Data">
        <title>Genome assembly of the Korean intertidal mud-creeper Batillaria attramentaria.</title>
        <authorList>
            <person name="Patra A.K."/>
            <person name="Ho P.T."/>
            <person name="Jun S."/>
            <person name="Lee S.J."/>
            <person name="Kim Y."/>
            <person name="Won Y.J."/>
        </authorList>
    </citation>
    <scope>NUCLEOTIDE SEQUENCE [LARGE SCALE GENOMIC DNA]</scope>
    <source>
        <strain evidence="7">Wonlab-2016</strain>
    </source>
</reference>
<feature type="domain" description="G-protein coupled receptors family 1 profile" evidence="6">
    <location>
        <begin position="16"/>
        <end position="181"/>
    </location>
</feature>
<keyword evidence="4 5" id="KW-0472">Membrane</keyword>
<evidence type="ECO:0000256" key="4">
    <source>
        <dbReference type="ARBA" id="ARBA00023136"/>
    </source>
</evidence>
<keyword evidence="8" id="KW-1185">Reference proteome</keyword>
<evidence type="ECO:0000256" key="1">
    <source>
        <dbReference type="ARBA" id="ARBA00004370"/>
    </source>
</evidence>
<name>A0ABD0KTU5_9CAEN</name>
<organism evidence="7 8">
    <name type="scientific">Batillaria attramentaria</name>
    <dbReference type="NCBI Taxonomy" id="370345"/>
    <lineage>
        <taxon>Eukaryota</taxon>
        <taxon>Metazoa</taxon>
        <taxon>Spiralia</taxon>
        <taxon>Lophotrochozoa</taxon>
        <taxon>Mollusca</taxon>
        <taxon>Gastropoda</taxon>
        <taxon>Caenogastropoda</taxon>
        <taxon>Sorbeoconcha</taxon>
        <taxon>Cerithioidea</taxon>
        <taxon>Batillariidae</taxon>
        <taxon>Batillaria</taxon>
    </lineage>
</organism>
<gene>
    <name evidence="7" type="ORF">BaRGS_00018278</name>
</gene>
<evidence type="ECO:0000259" key="6">
    <source>
        <dbReference type="PROSITE" id="PS50262"/>
    </source>
</evidence>
<sequence length="181" mass="20570">NLWIVVRKTDARLGKRYMSIACPFSVDRLCSAVRQRSATIAMVLLAIVVHVLHLVFSAMRYRLCVDDVLPTGSYSPEQFQELTHIVIYSYLTLNFVPLVLLLVFNVLLLRALWGMSKHPTAEANRSHNRAKERVAVMAVCISSTTILTYSVLQAANLYVIINWHNIHNHEPTTALHVVYLK</sequence>
<dbReference type="SUPFAM" id="SSF81321">
    <property type="entry name" value="Family A G protein-coupled receptor-like"/>
    <property type="match status" value="1"/>
</dbReference>